<evidence type="ECO:0000313" key="14">
    <source>
        <dbReference type="Proteomes" id="UP000030748"/>
    </source>
</evidence>
<dbReference type="GO" id="GO:0020037">
    <property type="term" value="F:heme binding"/>
    <property type="evidence" value="ECO:0007669"/>
    <property type="project" value="InterPro"/>
</dbReference>
<dbReference type="InterPro" id="IPR017972">
    <property type="entry name" value="Cyt_P450_CS"/>
</dbReference>
<evidence type="ECO:0000256" key="4">
    <source>
        <dbReference type="ARBA" id="ARBA00022692"/>
    </source>
</evidence>
<protein>
    <recommendedName>
        <fullName evidence="15">Cytochrome P450</fullName>
    </recommendedName>
</protein>
<dbReference type="SUPFAM" id="SSF48264">
    <property type="entry name" value="Cytochrome P450"/>
    <property type="match status" value="1"/>
</dbReference>
<dbReference type="STRING" id="4155.A0A022Q3N9"/>
<keyword evidence="5 11" id="KW-0479">Metal-binding</keyword>
<accession>A0A022Q3N9</accession>
<evidence type="ECO:0000256" key="7">
    <source>
        <dbReference type="ARBA" id="ARBA00023002"/>
    </source>
</evidence>
<dbReference type="InterPro" id="IPR050665">
    <property type="entry name" value="Cytochrome_P450_Monooxygen"/>
</dbReference>
<evidence type="ECO:0000256" key="9">
    <source>
        <dbReference type="ARBA" id="ARBA00023033"/>
    </source>
</evidence>
<keyword evidence="6" id="KW-1133">Transmembrane helix</keyword>
<dbReference type="EMBL" id="KI632201">
    <property type="protein sequence ID" value="EYU22581.1"/>
    <property type="molecule type" value="Genomic_DNA"/>
</dbReference>
<dbReference type="Proteomes" id="UP000030748">
    <property type="component" value="Unassembled WGS sequence"/>
</dbReference>
<dbReference type="Pfam" id="PF00067">
    <property type="entry name" value="p450"/>
    <property type="match status" value="1"/>
</dbReference>
<dbReference type="PANTHER" id="PTHR24282:SF270">
    <property type="entry name" value="CYTOCHROME P450 CYP749A22-LIKE"/>
    <property type="match status" value="1"/>
</dbReference>
<keyword evidence="9 12" id="KW-0503">Monooxygenase</keyword>
<dbReference type="InterPro" id="IPR001128">
    <property type="entry name" value="Cyt_P450"/>
</dbReference>
<keyword evidence="10" id="KW-0472">Membrane</keyword>
<gene>
    <name evidence="13" type="ORF">MIMGU_mgv1a004745mg</name>
</gene>
<evidence type="ECO:0000256" key="11">
    <source>
        <dbReference type="PIRSR" id="PIRSR602401-1"/>
    </source>
</evidence>
<comment type="subcellular location">
    <subcellularLocation>
        <location evidence="1">Membrane</location>
        <topology evidence="1">Single-pass membrane protein</topology>
    </subcellularLocation>
</comment>
<evidence type="ECO:0000256" key="3">
    <source>
        <dbReference type="ARBA" id="ARBA00022617"/>
    </source>
</evidence>
<dbReference type="GO" id="GO:0016020">
    <property type="term" value="C:membrane"/>
    <property type="evidence" value="ECO:0007669"/>
    <property type="project" value="UniProtKB-SubCell"/>
</dbReference>
<dbReference type="InterPro" id="IPR002401">
    <property type="entry name" value="Cyt_P450_E_grp-I"/>
</dbReference>
<keyword evidence="4" id="KW-0812">Transmembrane</keyword>
<dbReference type="PRINTS" id="PR00385">
    <property type="entry name" value="P450"/>
</dbReference>
<keyword evidence="14" id="KW-1185">Reference proteome</keyword>
<evidence type="ECO:0000256" key="8">
    <source>
        <dbReference type="ARBA" id="ARBA00023004"/>
    </source>
</evidence>
<proteinExistence type="inferred from homology"/>
<sequence length="512" mass="58638">MSIGFLVFGLAILYFFSLLAKFLHRVWWAPLRTQYAMELQGIKGPSYKFVRGNTVEISSMKSNSMRGNMELNHDIFSRTMPHFYTWINIYGKVFYFWNGEKAELVITEPELVKEVLNKSESYSRTDPDKYMRKIIGDGIVASEGEKWVKLRKLANQAFHAENLKNMVPAMVESVEMMMKKWREEKTREVDISKEFTFMTSEMISKTAFGSSYSQGEKVFNMLRQLSIITGRNAYKTKIPVISDLFKNSDDRESDKMEKEIQDFFLRILDQRKKETTREAHEKHGFGDDYLGSLLRANHDPVEKKRISVQEIIDECKTFYSAGHATTSTLLSWTALLLAIDSEWQEKARQEVLEVFGPHNPNSEGLSKLKTMSMIINESLRLYPPVPINERKTTKTSKLGNLIIPPNTKINMPILALHHDPAIWGDDAHLFKPERFSKGIAEATKNIPAAFSPFGLGPRTCVGMSFATNEAKIALCMILQRYTITLSPNYVHSPVQIMSLRPQHGVKVVLHAL</sequence>
<evidence type="ECO:0000256" key="12">
    <source>
        <dbReference type="RuleBase" id="RU000461"/>
    </source>
</evidence>
<keyword evidence="7 12" id="KW-0560">Oxidoreductase</keyword>
<evidence type="ECO:0000256" key="5">
    <source>
        <dbReference type="ARBA" id="ARBA00022723"/>
    </source>
</evidence>
<dbReference type="GO" id="GO:0016705">
    <property type="term" value="F:oxidoreductase activity, acting on paired donors, with incorporation or reduction of molecular oxygen"/>
    <property type="evidence" value="ECO:0007669"/>
    <property type="project" value="InterPro"/>
</dbReference>
<dbReference type="PANTHER" id="PTHR24282">
    <property type="entry name" value="CYTOCHROME P450 FAMILY MEMBER"/>
    <property type="match status" value="1"/>
</dbReference>
<dbReference type="GO" id="GO:0005506">
    <property type="term" value="F:iron ion binding"/>
    <property type="evidence" value="ECO:0007669"/>
    <property type="project" value="InterPro"/>
</dbReference>
<dbReference type="Gene3D" id="1.10.630.10">
    <property type="entry name" value="Cytochrome P450"/>
    <property type="match status" value="1"/>
</dbReference>
<keyword evidence="8 11" id="KW-0408">Iron</keyword>
<evidence type="ECO:0000313" key="13">
    <source>
        <dbReference type="EMBL" id="EYU22581.1"/>
    </source>
</evidence>
<evidence type="ECO:0008006" key="15">
    <source>
        <dbReference type="Google" id="ProtNLM"/>
    </source>
</evidence>
<dbReference type="AlphaFoldDB" id="A0A022Q3N9"/>
<evidence type="ECO:0000256" key="2">
    <source>
        <dbReference type="ARBA" id="ARBA00010617"/>
    </source>
</evidence>
<keyword evidence="3 11" id="KW-0349">Heme</keyword>
<evidence type="ECO:0000256" key="6">
    <source>
        <dbReference type="ARBA" id="ARBA00022989"/>
    </source>
</evidence>
<evidence type="ECO:0000256" key="1">
    <source>
        <dbReference type="ARBA" id="ARBA00004167"/>
    </source>
</evidence>
<evidence type="ECO:0000256" key="10">
    <source>
        <dbReference type="ARBA" id="ARBA00023136"/>
    </source>
</evidence>
<feature type="binding site" description="axial binding residue" evidence="11">
    <location>
        <position position="460"/>
    </location>
    <ligand>
        <name>heme</name>
        <dbReference type="ChEBI" id="CHEBI:30413"/>
    </ligand>
    <ligandPart>
        <name>Fe</name>
        <dbReference type="ChEBI" id="CHEBI:18248"/>
    </ligandPart>
</feature>
<comment type="similarity">
    <text evidence="2 12">Belongs to the cytochrome P450 family.</text>
</comment>
<name>A0A022Q3N9_ERYGU</name>
<dbReference type="eggNOG" id="KOG0157">
    <property type="taxonomic scope" value="Eukaryota"/>
</dbReference>
<reference evidence="13 14" key="1">
    <citation type="journal article" date="2013" name="Proc. Natl. Acad. Sci. U.S.A.">
        <title>Fine-scale variation in meiotic recombination in Mimulus inferred from population shotgun sequencing.</title>
        <authorList>
            <person name="Hellsten U."/>
            <person name="Wright K.M."/>
            <person name="Jenkins J."/>
            <person name="Shu S."/>
            <person name="Yuan Y."/>
            <person name="Wessler S.R."/>
            <person name="Schmutz J."/>
            <person name="Willis J.H."/>
            <person name="Rokhsar D.S."/>
        </authorList>
    </citation>
    <scope>NUCLEOTIDE SEQUENCE [LARGE SCALE GENOMIC DNA]</scope>
    <source>
        <strain evidence="14">cv. DUN x IM62</strain>
    </source>
</reference>
<dbReference type="InterPro" id="IPR036396">
    <property type="entry name" value="Cyt_P450_sf"/>
</dbReference>
<dbReference type="GO" id="GO:0004497">
    <property type="term" value="F:monooxygenase activity"/>
    <property type="evidence" value="ECO:0000318"/>
    <property type="project" value="GO_Central"/>
</dbReference>
<dbReference type="PROSITE" id="PS00086">
    <property type="entry name" value="CYTOCHROME_P450"/>
    <property type="match status" value="1"/>
</dbReference>
<organism evidence="13 14">
    <name type="scientific">Erythranthe guttata</name>
    <name type="common">Yellow monkey flower</name>
    <name type="synonym">Mimulus guttatus</name>
    <dbReference type="NCBI Taxonomy" id="4155"/>
    <lineage>
        <taxon>Eukaryota</taxon>
        <taxon>Viridiplantae</taxon>
        <taxon>Streptophyta</taxon>
        <taxon>Embryophyta</taxon>
        <taxon>Tracheophyta</taxon>
        <taxon>Spermatophyta</taxon>
        <taxon>Magnoliopsida</taxon>
        <taxon>eudicotyledons</taxon>
        <taxon>Gunneridae</taxon>
        <taxon>Pentapetalae</taxon>
        <taxon>asterids</taxon>
        <taxon>lamiids</taxon>
        <taxon>Lamiales</taxon>
        <taxon>Phrymaceae</taxon>
        <taxon>Erythranthe</taxon>
    </lineage>
</organism>
<comment type="cofactor">
    <cofactor evidence="11">
        <name>heme</name>
        <dbReference type="ChEBI" id="CHEBI:30413"/>
    </cofactor>
</comment>
<dbReference type="PRINTS" id="PR00463">
    <property type="entry name" value="EP450I"/>
</dbReference>